<evidence type="ECO:0000259" key="2">
    <source>
        <dbReference type="Pfam" id="PF13427"/>
    </source>
</evidence>
<evidence type="ECO:0000313" key="4">
    <source>
        <dbReference type="Proteomes" id="UP000252731"/>
    </source>
</evidence>
<gene>
    <name evidence="3" type="ORF">DFO70_102215</name>
</gene>
<dbReference type="AlphaFoldDB" id="A0A366K2I6"/>
<name>A0A366K2I6_CYTFI</name>
<proteinExistence type="predicted"/>
<organism evidence="3 4">
    <name type="scientific">Cytobacillus firmus</name>
    <name type="common">Bacillus firmus</name>
    <dbReference type="NCBI Taxonomy" id="1399"/>
    <lineage>
        <taxon>Bacteria</taxon>
        <taxon>Bacillati</taxon>
        <taxon>Bacillota</taxon>
        <taxon>Bacilli</taxon>
        <taxon>Bacillales</taxon>
        <taxon>Bacillaceae</taxon>
        <taxon>Cytobacillus</taxon>
    </lineage>
</organism>
<accession>A0A366K2I6</accession>
<dbReference type="RefSeq" id="WP_113881427.1">
    <property type="nucleotide sequence ID" value="NZ_QNSF01000002.1"/>
</dbReference>
<evidence type="ECO:0000256" key="1">
    <source>
        <dbReference type="ARBA" id="ARBA00022679"/>
    </source>
</evidence>
<dbReference type="Proteomes" id="UP000252731">
    <property type="component" value="Unassembled WGS sequence"/>
</dbReference>
<comment type="caution">
    <text evidence="3">The sequence shown here is derived from an EMBL/GenBank/DDBJ whole genome shotgun (WGS) entry which is preliminary data.</text>
</comment>
<dbReference type="SUPFAM" id="SSF81301">
    <property type="entry name" value="Nucleotidyltransferase"/>
    <property type="match status" value="1"/>
</dbReference>
<dbReference type="EMBL" id="QNSF01000002">
    <property type="protein sequence ID" value="RBP95890.1"/>
    <property type="molecule type" value="Genomic_DNA"/>
</dbReference>
<keyword evidence="1" id="KW-0808">Transferase</keyword>
<reference evidence="3 4" key="1">
    <citation type="submission" date="2018-06" db="EMBL/GenBank/DDBJ databases">
        <title>Freshwater and sediment microbial communities from various areas in North America, analyzing microbe dynamics in response to fracking.</title>
        <authorList>
            <person name="Lamendella R."/>
        </authorList>
    </citation>
    <scope>NUCLEOTIDE SEQUENCE [LARGE SCALE GENOMIC DNA]</scope>
    <source>
        <strain evidence="3 4">14_TX</strain>
    </source>
</reference>
<evidence type="ECO:0000313" key="3">
    <source>
        <dbReference type="EMBL" id="RBP95890.1"/>
    </source>
</evidence>
<dbReference type="Pfam" id="PF13427">
    <property type="entry name" value="AadA_C"/>
    <property type="match status" value="1"/>
</dbReference>
<dbReference type="GO" id="GO:0016740">
    <property type="term" value="F:transferase activity"/>
    <property type="evidence" value="ECO:0007669"/>
    <property type="project" value="UniProtKB-KW"/>
</dbReference>
<keyword evidence="4" id="KW-1185">Reference proteome</keyword>
<dbReference type="InterPro" id="IPR043519">
    <property type="entry name" value="NT_sf"/>
</dbReference>
<dbReference type="OrthoDB" id="1933376at2"/>
<feature type="domain" description="Adenylyltransferase AadA C-terminal" evidence="2">
    <location>
        <begin position="160"/>
        <end position="247"/>
    </location>
</feature>
<sequence>MRGLPIVVDELLNEYIDLVNEYMPNQLEGLYLHGSLALDAFVEGSSDIDFIAVTKSGLTVSEFKKAEEIHGILAEKYQFPEMDGVYLTQNDLGTLCECFFYNNGTMNYGHFLNPVTWWLLQKNGIVIYGAVPVIEINDNELVSYTYENMNTYWASRIQSFEESIDELTQIADSEIDKEVEWMVLGLLRQFYTLREKDIISKQGAGEYSLEHLPEKWHPIIVDAINIRRGEENRHYTRKRDRIKETIKLSKYLISQSAAIKNR</sequence>
<protein>
    <submittedName>
        <fullName evidence="3">Uncharacterized protein DUF4111</fullName>
    </submittedName>
</protein>
<dbReference type="STRING" id="1399.VL14_11875"/>
<dbReference type="InterPro" id="IPR025184">
    <property type="entry name" value="AadA_C"/>
</dbReference>